<dbReference type="Gene3D" id="3.30.60.90">
    <property type="match status" value="1"/>
</dbReference>
<dbReference type="EMBL" id="OZ019905">
    <property type="protein sequence ID" value="CAK9201292.1"/>
    <property type="molecule type" value="Genomic_DNA"/>
</dbReference>
<organism evidence="9 10">
    <name type="scientific">Sphagnum troendelagicum</name>
    <dbReference type="NCBI Taxonomy" id="128251"/>
    <lineage>
        <taxon>Eukaryota</taxon>
        <taxon>Viridiplantae</taxon>
        <taxon>Streptophyta</taxon>
        <taxon>Embryophyta</taxon>
        <taxon>Bryophyta</taxon>
        <taxon>Sphagnophytina</taxon>
        <taxon>Sphagnopsida</taxon>
        <taxon>Sphagnales</taxon>
        <taxon>Sphagnaceae</taxon>
        <taxon>Sphagnum</taxon>
    </lineage>
</organism>
<feature type="region of interest" description="Disordered" evidence="5">
    <location>
        <begin position="422"/>
        <end position="446"/>
    </location>
</feature>
<evidence type="ECO:0008006" key="11">
    <source>
        <dbReference type="Google" id="ProtNLM"/>
    </source>
</evidence>
<evidence type="ECO:0000256" key="1">
    <source>
        <dbReference type="ARBA" id="ARBA00022723"/>
    </source>
</evidence>
<dbReference type="InterPro" id="IPR009060">
    <property type="entry name" value="UBA-like_sf"/>
</dbReference>
<keyword evidence="3" id="KW-0862">Zinc</keyword>
<feature type="domain" description="UBA" evidence="6">
    <location>
        <begin position="448"/>
        <end position="491"/>
    </location>
</feature>
<feature type="domain" description="PB1" evidence="8">
    <location>
        <begin position="3"/>
        <end position="92"/>
    </location>
</feature>
<dbReference type="SMART" id="SM00291">
    <property type="entry name" value="ZnF_ZZ"/>
    <property type="match status" value="1"/>
</dbReference>
<dbReference type="PROSITE" id="PS50135">
    <property type="entry name" value="ZF_ZZ_2"/>
    <property type="match status" value="1"/>
</dbReference>
<dbReference type="SMART" id="SM00666">
    <property type="entry name" value="PB1"/>
    <property type="match status" value="1"/>
</dbReference>
<evidence type="ECO:0000256" key="5">
    <source>
        <dbReference type="SAM" id="MobiDB-lite"/>
    </source>
</evidence>
<accession>A0ABP0TPG5</accession>
<evidence type="ECO:0000256" key="4">
    <source>
        <dbReference type="PROSITE-ProRule" id="PRU00228"/>
    </source>
</evidence>
<protein>
    <recommendedName>
        <fullName evidence="11">ZZ-type domain-containing protein</fullName>
    </recommendedName>
</protein>
<dbReference type="PROSITE" id="PS50030">
    <property type="entry name" value="UBA"/>
    <property type="match status" value="1"/>
</dbReference>
<dbReference type="SUPFAM" id="SSF54277">
    <property type="entry name" value="CAD &amp; PB1 domains"/>
    <property type="match status" value="1"/>
</dbReference>
<dbReference type="Pfam" id="PF00569">
    <property type="entry name" value="ZZ"/>
    <property type="match status" value="1"/>
</dbReference>
<keyword evidence="10" id="KW-1185">Reference proteome</keyword>
<feature type="domain" description="ZZ-type" evidence="7">
    <location>
        <begin position="188"/>
        <end position="239"/>
    </location>
</feature>
<dbReference type="SUPFAM" id="SSF46934">
    <property type="entry name" value="UBA-like"/>
    <property type="match status" value="2"/>
</dbReference>
<dbReference type="Pfam" id="PF24932">
    <property type="entry name" value="UBA_NBR1_C"/>
    <property type="match status" value="2"/>
</dbReference>
<sequence length="543" mass="59182">MATFVLKIKYGDVLRRIIVPQREARYPPCPATSFSELEERIRTMFKIPSSSEIVVTYTDKDNDVITLAGDEDLYDACAVQGLNPLRLHVSSLVATPAPAPKSTGSSGFRRCGFAKTCGQPGGFGGWGPLLWNLPEVHLMGAFDSSPAPPSADEGVTSVAGNTGNPTAVSSTDATAGASDAEDVNRVRHFGVQCDSCNMLPIVGPRFKSNKKFDFDLCQACFQKTGGADDDYTRMERPIFHRRYFPSVSKRRDVGACPWTPSCYSGRPLFATRGTHGGHGSFASEPVCCSGRLVAPFGGKLGHRVWVLVQVDEDSPQVAESLVDTGRENAQESDKKVEKSEELVADQPVADDGVLTQSEVEGVTRDVIKNQVPSALSVNTEDVGVVEPAQDTTPARQIEVGKVDELEVTTDIAAPLTMEPRALGDDVGKEQEEGGVESGNELGNSSMVEIPEETAILATLERMGFKDSSWNMELLKINNNNMQRTLDDLIMSAEWAPKLQELEEMGFNDKELNRRLMMKNKGSLKRVVKEFVYMYKNPAGKGEE</sequence>
<evidence type="ECO:0000259" key="6">
    <source>
        <dbReference type="PROSITE" id="PS50030"/>
    </source>
</evidence>
<gene>
    <name evidence="9" type="ORF">CSSPTR1EN2_LOCUS5834</name>
</gene>
<dbReference type="CDD" id="cd14319">
    <property type="entry name" value="UBA_NBR1"/>
    <property type="match status" value="1"/>
</dbReference>
<dbReference type="InterPro" id="IPR000270">
    <property type="entry name" value="PB1_dom"/>
</dbReference>
<dbReference type="Pfam" id="PF00564">
    <property type="entry name" value="PB1"/>
    <property type="match status" value="1"/>
</dbReference>
<evidence type="ECO:0000256" key="2">
    <source>
        <dbReference type="ARBA" id="ARBA00022771"/>
    </source>
</evidence>
<dbReference type="InterPro" id="IPR043145">
    <property type="entry name" value="Znf_ZZ_sf"/>
</dbReference>
<reference evidence="9" key="1">
    <citation type="submission" date="2024-02" db="EMBL/GenBank/DDBJ databases">
        <authorList>
            <consortium name="ELIXIR-Norway"/>
            <consortium name="Elixir Norway"/>
        </authorList>
    </citation>
    <scope>NUCLEOTIDE SEQUENCE</scope>
</reference>
<name>A0ABP0TPG5_9BRYO</name>
<feature type="compositionally biased region" description="Low complexity" evidence="5">
    <location>
        <begin position="166"/>
        <end position="178"/>
    </location>
</feature>
<dbReference type="InterPro" id="IPR056893">
    <property type="entry name" value="UBA_Nbr1_C"/>
</dbReference>
<keyword evidence="2 4" id="KW-0863">Zinc-finger</keyword>
<evidence type="ECO:0000256" key="3">
    <source>
        <dbReference type="ARBA" id="ARBA00022833"/>
    </source>
</evidence>
<feature type="region of interest" description="Disordered" evidence="5">
    <location>
        <begin position="145"/>
        <end position="179"/>
    </location>
</feature>
<evidence type="ECO:0000259" key="8">
    <source>
        <dbReference type="PROSITE" id="PS51745"/>
    </source>
</evidence>
<dbReference type="InterPro" id="IPR000433">
    <property type="entry name" value="Znf_ZZ"/>
</dbReference>
<dbReference type="PANTHER" id="PTHR20930">
    <property type="entry name" value="OVARIAN CARCINOMA ANTIGEN CA125-RELATED"/>
    <property type="match status" value="1"/>
</dbReference>
<evidence type="ECO:0000313" key="9">
    <source>
        <dbReference type="EMBL" id="CAK9201292.1"/>
    </source>
</evidence>
<proteinExistence type="predicted"/>
<dbReference type="Proteomes" id="UP001497512">
    <property type="component" value="Chromosome 13"/>
</dbReference>
<feature type="compositionally biased region" description="Basic and acidic residues" evidence="5">
    <location>
        <begin position="422"/>
        <end position="431"/>
    </location>
</feature>
<keyword evidence="1" id="KW-0479">Metal-binding</keyword>
<dbReference type="Gene3D" id="3.10.20.90">
    <property type="entry name" value="Phosphatidylinositol 3-kinase Catalytic Subunit, Chain A, domain 1"/>
    <property type="match status" value="1"/>
</dbReference>
<dbReference type="InterPro" id="IPR015940">
    <property type="entry name" value="UBA"/>
</dbReference>
<dbReference type="Gene3D" id="1.10.8.10">
    <property type="entry name" value="DNA helicase RuvA subunit, C-terminal domain"/>
    <property type="match status" value="2"/>
</dbReference>
<dbReference type="InterPro" id="IPR053793">
    <property type="entry name" value="PB1-like"/>
</dbReference>
<dbReference type="SUPFAM" id="SSF57850">
    <property type="entry name" value="RING/U-box"/>
    <property type="match status" value="1"/>
</dbReference>
<dbReference type="PANTHER" id="PTHR20930:SF0">
    <property type="entry name" value="PROTEIN ILRUN"/>
    <property type="match status" value="1"/>
</dbReference>
<dbReference type="PROSITE" id="PS51745">
    <property type="entry name" value="PB1"/>
    <property type="match status" value="1"/>
</dbReference>
<evidence type="ECO:0000259" key="7">
    <source>
        <dbReference type="PROSITE" id="PS50135"/>
    </source>
</evidence>
<evidence type="ECO:0000313" key="10">
    <source>
        <dbReference type="Proteomes" id="UP001497512"/>
    </source>
</evidence>